<reference evidence="7 8" key="1">
    <citation type="submission" date="2020-08" db="EMBL/GenBank/DDBJ databases">
        <title>Sequencing the genomes of 1000 actinobacteria strains.</title>
        <authorList>
            <person name="Klenk H.-P."/>
        </authorList>
    </citation>
    <scope>NUCLEOTIDE SEQUENCE [LARGE SCALE GENOMIC DNA]</scope>
    <source>
        <strain evidence="7 8">DSM 45859</strain>
    </source>
</reference>
<sequence>MSRARQLATAAGHRMLGARWAVVQTAVAVSASWYVTHDLLGHPQPFFAPIAAAVSLSASDVLRGQRAVQLMTGVALGIGIGTLVEAVAGTGALAFAVAALVAMYVALAVGGGMFGQGLMFVNQTTASAVLILALHKPGSGTERLVDALIGGGVTVVIGVLLLPADPRRLLREAVRRLFTGLRDALADLAEQLTTDRPLRSEDWELEVGHRIHGDLASLTQARTTARQVVVFAPRRWPLRERVRRSAGHSEQLTLQANAVLSLVRITGAALDRHDRLPPALHDAVTALADACAALANSDDGRAAGAAAEHALQVLEPVGEPTPGYPGAAVYAARACARDLLIAVGYSESRRTS</sequence>
<dbReference type="EMBL" id="JACHMG010000001">
    <property type="protein sequence ID" value="MBB4689109.1"/>
    <property type="molecule type" value="Genomic_DNA"/>
</dbReference>
<evidence type="ECO:0000256" key="2">
    <source>
        <dbReference type="ARBA" id="ARBA00022692"/>
    </source>
</evidence>
<dbReference type="InterPro" id="IPR049453">
    <property type="entry name" value="Memb_transporter_dom"/>
</dbReference>
<evidence type="ECO:0000256" key="3">
    <source>
        <dbReference type="ARBA" id="ARBA00022989"/>
    </source>
</evidence>
<keyword evidence="8" id="KW-1185">Reference proteome</keyword>
<feature type="transmembrane region" description="Helical" evidence="5">
    <location>
        <begin position="74"/>
        <end position="107"/>
    </location>
</feature>
<keyword evidence="4 5" id="KW-0472">Membrane</keyword>
<feature type="transmembrane region" description="Helical" evidence="5">
    <location>
        <begin position="16"/>
        <end position="34"/>
    </location>
</feature>
<accession>A0A840J5Y7</accession>
<evidence type="ECO:0000259" key="6">
    <source>
        <dbReference type="Pfam" id="PF13515"/>
    </source>
</evidence>
<keyword evidence="2 5" id="KW-0812">Transmembrane</keyword>
<evidence type="ECO:0000256" key="1">
    <source>
        <dbReference type="ARBA" id="ARBA00004141"/>
    </source>
</evidence>
<dbReference type="AlphaFoldDB" id="A0A840J5Y7"/>
<dbReference type="Pfam" id="PF13515">
    <property type="entry name" value="FUSC_2"/>
    <property type="match status" value="1"/>
</dbReference>
<feature type="transmembrane region" description="Helical" evidence="5">
    <location>
        <begin position="144"/>
        <end position="164"/>
    </location>
</feature>
<dbReference type="GO" id="GO:0016020">
    <property type="term" value="C:membrane"/>
    <property type="evidence" value="ECO:0007669"/>
    <property type="project" value="UniProtKB-SubCell"/>
</dbReference>
<name>A0A840J5Y7_9PSEU</name>
<organism evidence="7 8">
    <name type="scientific">Amycolatopsis jiangsuensis</name>
    <dbReference type="NCBI Taxonomy" id="1181879"/>
    <lineage>
        <taxon>Bacteria</taxon>
        <taxon>Bacillati</taxon>
        <taxon>Actinomycetota</taxon>
        <taxon>Actinomycetes</taxon>
        <taxon>Pseudonocardiales</taxon>
        <taxon>Pseudonocardiaceae</taxon>
        <taxon>Amycolatopsis</taxon>
    </lineage>
</organism>
<evidence type="ECO:0000256" key="5">
    <source>
        <dbReference type="SAM" id="Phobius"/>
    </source>
</evidence>
<evidence type="ECO:0000313" key="8">
    <source>
        <dbReference type="Proteomes" id="UP000581769"/>
    </source>
</evidence>
<evidence type="ECO:0000313" key="7">
    <source>
        <dbReference type="EMBL" id="MBB4689109.1"/>
    </source>
</evidence>
<gene>
    <name evidence="7" type="ORF">BJY18_006594</name>
</gene>
<evidence type="ECO:0000256" key="4">
    <source>
        <dbReference type="ARBA" id="ARBA00023136"/>
    </source>
</evidence>
<keyword evidence="3 5" id="KW-1133">Transmembrane helix</keyword>
<feature type="domain" description="Integral membrane bound transporter" evidence="6">
    <location>
        <begin position="37"/>
        <end position="157"/>
    </location>
</feature>
<dbReference type="RefSeq" id="WP_246459038.1">
    <property type="nucleotide sequence ID" value="NZ_JACHMG010000001.1"/>
</dbReference>
<dbReference type="Proteomes" id="UP000581769">
    <property type="component" value="Unassembled WGS sequence"/>
</dbReference>
<comment type="caution">
    <text evidence="7">The sequence shown here is derived from an EMBL/GenBank/DDBJ whole genome shotgun (WGS) entry which is preliminary data.</text>
</comment>
<comment type="subcellular location">
    <subcellularLocation>
        <location evidence="1">Membrane</location>
        <topology evidence="1">Multi-pass membrane protein</topology>
    </subcellularLocation>
</comment>
<protein>
    <submittedName>
        <fullName evidence="7">Uncharacterized membrane protein YgaE (UPF0421/DUF939 family)</fullName>
    </submittedName>
</protein>
<proteinExistence type="predicted"/>